<comment type="caution">
    <text evidence="3">The sequence shown here is derived from an EMBL/GenBank/DDBJ whole genome shotgun (WGS) entry which is preliminary data.</text>
</comment>
<gene>
    <name evidence="3" type="ORF">IU449_05550</name>
</gene>
<protein>
    <submittedName>
        <fullName evidence="3">Uncharacterized protein</fullName>
    </submittedName>
</protein>
<evidence type="ECO:0000256" key="1">
    <source>
        <dbReference type="SAM" id="MobiDB-lite"/>
    </source>
</evidence>
<evidence type="ECO:0000313" key="4">
    <source>
        <dbReference type="Proteomes" id="UP000707731"/>
    </source>
</evidence>
<dbReference type="Proteomes" id="UP000707731">
    <property type="component" value="Unassembled WGS sequence"/>
</dbReference>
<dbReference type="EMBL" id="JADLQN010000001">
    <property type="protein sequence ID" value="MBF6354020.1"/>
    <property type="molecule type" value="Genomic_DNA"/>
</dbReference>
<feature type="compositionally biased region" description="Pro residues" evidence="1">
    <location>
        <begin position="51"/>
        <end position="60"/>
    </location>
</feature>
<keyword evidence="2" id="KW-1133">Transmembrane helix</keyword>
<evidence type="ECO:0000256" key="2">
    <source>
        <dbReference type="SAM" id="Phobius"/>
    </source>
</evidence>
<proteinExistence type="predicted"/>
<reference evidence="3 4" key="1">
    <citation type="submission" date="2020-10" db="EMBL/GenBank/DDBJ databases">
        <title>Identification of Nocardia species via Next-generation sequencing and recognition of intraspecies genetic diversity.</title>
        <authorList>
            <person name="Li P."/>
            <person name="Li P."/>
            <person name="Lu B."/>
        </authorList>
    </citation>
    <scope>NUCLEOTIDE SEQUENCE [LARGE SCALE GENOMIC DNA]</scope>
    <source>
        <strain evidence="3 4">BJ06-0143</strain>
    </source>
</reference>
<accession>A0ABS0D7E7</accession>
<feature type="transmembrane region" description="Helical" evidence="2">
    <location>
        <begin position="115"/>
        <end position="135"/>
    </location>
</feature>
<sequence length="139" mass="15240">MNTEPEGPLDLWKSAPVPPAVPTAPSDRHPLQARPTPPPAPVAEPRNLYPHPQPPVPPQYAQPVAGPQYPPQYPPQYAPPYPPQPTAYPLMNVVQNNVGYGGPVVRRAFPHGLHLVLSLITCGLWLPIWLIHYLVAGNR</sequence>
<feature type="region of interest" description="Disordered" evidence="1">
    <location>
        <begin position="1"/>
        <end position="81"/>
    </location>
</feature>
<name>A0ABS0D7E7_9NOCA</name>
<keyword evidence="2" id="KW-0812">Transmembrane</keyword>
<keyword evidence="4" id="KW-1185">Reference proteome</keyword>
<organism evidence="3 4">
    <name type="scientific">Nocardia higoensis</name>
    <dbReference type="NCBI Taxonomy" id="228599"/>
    <lineage>
        <taxon>Bacteria</taxon>
        <taxon>Bacillati</taxon>
        <taxon>Actinomycetota</taxon>
        <taxon>Actinomycetes</taxon>
        <taxon>Mycobacteriales</taxon>
        <taxon>Nocardiaceae</taxon>
        <taxon>Nocardia</taxon>
    </lineage>
</organism>
<feature type="compositionally biased region" description="Pro residues" evidence="1">
    <location>
        <begin position="68"/>
        <end position="81"/>
    </location>
</feature>
<evidence type="ECO:0000313" key="3">
    <source>
        <dbReference type="EMBL" id="MBF6354020.1"/>
    </source>
</evidence>
<keyword evidence="2" id="KW-0472">Membrane</keyword>
<dbReference type="RefSeq" id="WP_195000845.1">
    <property type="nucleotide sequence ID" value="NZ_JADLQN010000001.1"/>
</dbReference>